<dbReference type="Pfam" id="PF17656">
    <property type="entry name" value="ChapFlgA_N"/>
    <property type="match status" value="1"/>
</dbReference>
<dbReference type="Gene3D" id="2.30.30.760">
    <property type="match status" value="1"/>
</dbReference>
<evidence type="ECO:0000256" key="7">
    <source>
        <dbReference type="RuleBase" id="RU362063"/>
    </source>
</evidence>
<evidence type="ECO:0000256" key="6">
    <source>
        <dbReference type="ARBA" id="ARBA00025643"/>
    </source>
</evidence>
<evidence type="ECO:0000256" key="4">
    <source>
        <dbReference type="ARBA" id="ARBA00022729"/>
    </source>
</evidence>
<comment type="subcellular location">
    <subcellularLocation>
        <location evidence="1 7">Periplasm</location>
    </subcellularLocation>
</comment>
<dbReference type="NCBIfam" id="TIGR03170">
    <property type="entry name" value="flgA_cterm"/>
    <property type="match status" value="1"/>
</dbReference>
<protein>
    <recommendedName>
        <fullName evidence="3 7">Flagella basal body P-ring formation protein FlgA</fullName>
    </recommendedName>
</protein>
<sequence>MKALRWLVTGLLLTAASLAVAVAPMEQQARAFLLREAARLGDHIEVTMQSPTAPLPQCGDATPFLPGHQRPLLGPVTVGVRCDGQVRYLQARVSARGRYWAAAQNLDAGTILEKDDLRAREGDLSTLPRRTVTDLDQLVGKELTRPLNAGMVLQDSVLRVRPLVRRRQPVKVEAMGTGFRIERAAHALEDGALGERIRVRLPDRRVLTVVVSGPNRTRVTF</sequence>
<keyword evidence="7" id="KW-1005">Bacterial flagellum biogenesis</keyword>
<keyword evidence="9" id="KW-0282">Flagellum</keyword>
<evidence type="ECO:0000256" key="1">
    <source>
        <dbReference type="ARBA" id="ARBA00004418"/>
    </source>
</evidence>
<keyword evidence="9" id="KW-0969">Cilium</keyword>
<feature type="domain" description="SAF" evidence="8">
    <location>
        <begin position="97"/>
        <end position="159"/>
    </location>
</feature>
<comment type="similarity">
    <text evidence="2 7">Belongs to the FlgA family.</text>
</comment>
<dbReference type="Proteomes" id="UP000771797">
    <property type="component" value="Unassembled WGS sequence"/>
</dbReference>
<dbReference type="RefSeq" id="WP_159661382.1">
    <property type="nucleotide sequence ID" value="NZ_AQPF01000039.1"/>
</dbReference>
<dbReference type="SMART" id="SM00858">
    <property type="entry name" value="SAF"/>
    <property type="match status" value="1"/>
</dbReference>
<dbReference type="CDD" id="cd11614">
    <property type="entry name" value="SAF_CpaB_FlgA_like"/>
    <property type="match status" value="1"/>
</dbReference>
<comment type="function">
    <text evidence="6 7">Involved in the assembly process of the P-ring formation. It may associate with FlgF on the rod constituting a structure essential for the P-ring assembly or may act as a modulator protein for the P-ring assembly.</text>
</comment>
<evidence type="ECO:0000256" key="3">
    <source>
        <dbReference type="ARBA" id="ARBA00014754"/>
    </source>
</evidence>
<feature type="chain" id="PRO_5044970407" description="Flagella basal body P-ring formation protein FlgA" evidence="7">
    <location>
        <begin position="22"/>
        <end position="221"/>
    </location>
</feature>
<evidence type="ECO:0000313" key="10">
    <source>
        <dbReference type="Proteomes" id="UP000771797"/>
    </source>
</evidence>
<evidence type="ECO:0000256" key="5">
    <source>
        <dbReference type="ARBA" id="ARBA00022764"/>
    </source>
</evidence>
<dbReference type="InterPro" id="IPR041231">
    <property type="entry name" value="FlgA_N"/>
</dbReference>
<reference evidence="9 10" key="1">
    <citation type="submission" date="2012-09" db="EMBL/GenBank/DDBJ databases">
        <title>Genome Sequence of alkane-degrading Bacterium Alcanivorax sp. 6-D-6.</title>
        <authorList>
            <person name="Lai Q."/>
            <person name="Shao Z."/>
        </authorList>
    </citation>
    <scope>NUCLEOTIDE SEQUENCE [LARGE SCALE GENOMIC DNA]</scope>
    <source>
        <strain evidence="9 10">6-D-6</strain>
    </source>
</reference>
<dbReference type="InterPro" id="IPR017585">
    <property type="entry name" value="SAF_FlgA"/>
</dbReference>
<dbReference type="InterPro" id="IPR039246">
    <property type="entry name" value="Flagellar_FlgA"/>
</dbReference>
<comment type="caution">
    <text evidence="9">The sequence shown here is derived from an EMBL/GenBank/DDBJ whole genome shotgun (WGS) entry which is preliminary data.</text>
</comment>
<evidence type="ECO:0000256" key="2">
    <source>
        <dbReference type="ARBA" id="ARBA00010474"/>
    </source>
</evidence>
<keyword evidence="9" id="KW-0966">Cell projection</keyword>
<evidence type="ECO:0000313" key="9">
    <source>
        <dbReference type="EMBL" id="KAF0804097.1"/>
    </source>
</evidence>
<dbReference type="InterPro" id="IPR013974">
    <property type="entry name" value="SAF"/>
</dbReference>
<dbReference type="PANTHER" id="PTHR36307">
    <property type="entry name" value="FLAGELLA BASAL BODY P-RING FORMATION PROTEIN FLGA"/>
    <property type="match status" value="1"/>
</dbReference>
<gene>
    <name evidence="9" type="ORF">A6D6_03408</name>
</gene>
<evidence type="ECO:0000259" key="8">
    <source>
        <dbReference type="SMART" id="SM00858"/>
    </source>
</evidence>
<dbReference type="PANTHER" id="PTHR36307:SF1">
    <property type="entry name" value="FLAGELLA BASAL BODY P-RING FORMATION PROTEIN FLGA"/>
    <property type="match status" value="1"/>
</dbReference>
<dbReference type="EMBL" id="AQPF01000039">
    <property type="protein sequence ID" value="KAF0804097.1"/>
    <property type="molecule type" value="Genomic_DNA"/>
</dbReference>
<organism evidence="9 10">
    <name type="scientific">Alcanivorax xiamenensis</name>
    <dbReference type="NCBI Taxonomy" id="1177156"/>
    <lineage>
        <taxon>Bacteria</taxon>
        <taxon>Pseudomonadati</taxon>
        <taxon>Pseudomonadota</taxon>
        <taxon>Gammaproteobacteria</taxon>
        <taxon>Oceanospirillales</taxon>
        <taxon>Alcanivoracaceae</taxon>
        <taxon>Alcanivorax</taxon>
    </lineage>
</organism>
<dbReference type="Gene3D" id="3.90.1210.10">
    <property type="entry name" value="Antifreeze-like/N-acetylneuraminic acid synthase C-terminal domain"/>
    <property type="match status" value="1"/>
</dbReference>
<keyword evidence="10" id="KW-1185">Reference proteome</keyword>
<proteinExistence type="inferred from homology"/>
<feature type="signal peptide" evidence="7">
    <location>
        <begin position="1"/>
        <end position="21"/>
    </location>
</feature>
<keyword evidence="5 7" id="KW-0574">Periplasm</keyword>
<dbReference type="Pfam" id="PF13144">
    <property type="entry name" value="ChapFlgA"/>
    <property type="match status" value="1"/>
</dbReference>
<accession>A0ABQ6Y4G2</accession>
<name>A0ABQ6Y4G2_9GAMM</name>
<keyword evidence="4 7" id="KW-0732">Signal</keyword>